<dbReference type="SUPFAM" id="SSF52283">
    <property type="entry name" value="Formate/glycerate dehydrogenase catalytic domain-like"/>
    <property type="match status" value="1"/>
</dbReference>
<name>A0A1V4QG10_UNCW3</name>
<dbReference type="Pfam" id="PF02826">
    <property type="entry name" value="2-Hacid_dh_C"/>
    <property type="match status" value="1"/>
</dbReference>
<organism evidence="6 7">
    <name type="scientific">candidate division WOR-3 bacterium 4484_100</name>
    <dbReference type="NCBI Taxonomy" id="1936077"/>
    <lineage>
        <taxon>Bacteria</taxon>
        <taxon>Bacteria division WOR-3</taxon>
    </lineage>
</organism>
<dbReference type="CDD" id="cd05301">
    <property type="entry name" value="GDH"/>
    <property type="match status" value="1"/>
</dbReference>
<evidence type="ECO:0000259" key="5">
    <source>
        <dbReference type="Pfam" id="PF02826"/>
    </source>
</evidence>
<comment type="caution">
    <text evidence="6">The sequence shown here is derived from an EMBL/GenBank/DDBJ whole genome shotgun (WGS) entry which is preliminary data.</text>
</comment>
<reference evidence="7" key="1">
    <citation type="submission" date="2017-01" db="EMBL/GenBank/DDBJ databases">
        <title>Novel pathways for hydrocarbon cycling and metabolic interdependencies in hydrothermal sediment communities.</title>
        <authorList>
            <person name="Dombrowski N."/>
            <person name="Seitz K."/>
            <person name="Teske A."/>
            <person name="Baker B."/>
        </authorList>
    </citation>
    <scope>NUCLEOTIDE SEQUENCE [LARGE SCALE GENOMIC DNA]</scope>
</reference>
<evidence type="ECO:0000313" key="6">
    <source>
        <dbReference type="EMBL" id="OPX17795.1"/>
    </source>
</evidence>
<dbReference type="InterPro" id="IPR036291">
    <property type="entry name" value="NAD(P)-bd_dom_sf"/>
</dbReference>
<dbReference type="InterPro" id="IPR029753">
    <property type="entry name" value="D-isomer_DH_CS"/>
</dbReference>
<accession>A0A1V4QG10</accession>
<dbReference type="AlphaFoldDB" id="A0A1V4QG10"/>
<gene>
    <name evidence="6" type="ORF">BXT86_04620</name>
</gene>
<dbReference type="FunFam" id="3.40.50.720:FF:000462">
    <property type="entry name" value="Glyoxylate reductase (NADP+)"/>
    <property type="match status" value="1"/>
</dbReference>
<dbReference type="Proteomes" id="UP000191663">
    <property type="component" value="Unassembled WGS sequence"/>
</dbReference>
<evidence type="ECO:0000256" key="1">
    <source>
        <dbReference type="ARBA" id="ARBA00005854"/>
    </source>
</evidence>
<dbReference type="Gene3D" id="3.40.50.720">
    <property type="entry name" value="NAD(P)-binding Rossmann-like Domain"/>
    <property type="match status" value="2"/>
</dbReference>
<dbReference type="InterPro" id="IPR050223">
    <property type="entry name" value="D-isomer_2-hydroxyacid_DH"/>
</dbReference>
<dbReference type="GO" id="GO:0016618">
    <property type="term" value="F:hydroxypyruvate reductase [NAD(P)H] activity"/>
    <property type="evidence" value="ECO:0007669"/>
    <property type="project" value="TreeGrafter"/>
</dbReference>
<evidence type="ECO:0000256" key="2">
    <source>
        <dbReference type="ARBA" id="ARBA00023002"/>
    </source>
</evidence>
<dbReference type="PANTHER" id="PTHR10996:SF283">
    <property type="entry name" value="GLYOXYLATE_HYDROXYPYRUVATE REDUCTASE B"/>
    <property type="match status" value="1"/>
</dbReference>
<dbReference type="SUPFAM" id="SSF51735">
    <property type="entry name" value="NAD(P)-binding Rossmann-fold domains"/>
    <property type="match status" value="1"/>
</dbReference>
<evidence type="ECO:0000259" key="4">
    <source>
        <dbReference type="Pfam" id="PF00389"/>
    </source>
</evidence>
<feature type="domain" description="D-isomer specific 2-hydroxyacid dehydrogenase catalytic" evidence="4">
    <location>
        <begin position="5"/>
        <end position="320"/>
    </location>
</feature>
<dbReference type="Pfam" id="PF00389">
    <property type="entry name" value="2-Hacid_dh"/>
    <property type="match status" value="1"/>
</dbReference>
<dbReference type="GO" id="GO:0030267">
    <property type="term" value="F:glyoxylate reductase (NADPH) activity"/>
    <property type="evidence" value="ECO:0007669"/>
    <property type="project" value="TreeGrafter"/>
</dbReference>
<feature type="domain" description="D-isomer specific 2-hydroxyacid dehydrogenase NAD-binding" evidence="5">
    <location>
        <begin position="109"/>
        <end position="287"/>
    </location>
</feature>
<sequence>MASKVLITRRLPGKAMELLEQHFDLTVNPEDQNLTHEEIVQQIRDMDGLVCMLSDEIDSDVINAGKRLKIIANYAVGYNNISLESATRRRIAVTNTPGVLTETTADLTFGLILCSTRRIVEADKFLREGKFKGWSPSLFLGTDVYGKVLGIIGLGRIGRAVARRARGFNIKVLYYEPVRLSNDIEKQLGVDYSPLDELLKKADIVTLHTPLTPSTFHLIKERELSLMKRSAYLINVARGPIVDESALIRALKSKEIAGCALDVYEFEPEVSKELISLPNTVLVPHIGSASKETRERMAMMVAENVISVLIKDQPPPNLVNHEIYR</sequence>
<comment type="similarity">
    <text evidence="1 3">Belongs to the D-isomer specific 2-hydroxyacid dehydrogenase family.</text>
</comment>
<evidence type="ECO:0000313" key="7">
    <source>
        <dbReference type="Proteomes" id="UP000191663"/>
    </source>
</evidence>
<keyword evidence="2 3" id="KW-0560">Oxidoreductase</keyword>
<dbReference type="PANTHER" id="PTHR10996">
    <property type="entry name" value="2-HYDROXYACID DEHYDROGENASE-RELATED"/>
    <property type="match status" value="1"/>
</dbReference>
<dbReference type="InterPro" id="IPR006139">
    <property type="entry name" value="D-isomer_2_OHA_DH_cat_dom"/>
</dbReference>
<evidence type="ECO:0000256" key="3">
    <source>
        <dbReference type="RuleBase" id="RU003719"/>
    </source>
</evidence>
<protein>
    <submittedName>
        <fullName evidence="6">D-glycerate dehydrogenase</fullName>
    </submittedName>
</protein>
<dbReference type="GO" id="GO:0005829">
    <property type="term" value="C:cytosol"/>
    <property type="evidence" value="ECO:0007669"/>
    <property type="project" value="TreeGrafter"/>
</dbReference>
<dbReference type="InterPro" id="IPR006140">
    <property type="entry name" value="D-isomer_DH_NAD-bd"/>
</dbReference>
<dbReference type="GO" id="GO:0051287">
    <property type="term" value="F:NAD binding"/>
    <property type="evidence" value="ECO:0007669"/>
    <property type="project" value="InterPro"/>
</dbReference>
<dbReference type="PROSITE" id="PS00671">
    <property type="entry name" value="D_2_HYDROXYACID_DH_3"/>
    <property type="match status" value="1"/>
</dbReference>
<proteinExistence type="inferred from homology"/>
<dbReference type="EMBL" id="MUKB01000076">
    <property type="protein sequence ID" value="OPX17795.1"/>
    <property type="molecule type" value="Genomic_DNA"/>
</dbReference>